<dbReference type="InterPro" id="IPR036388">
    <property type="entry name" value="WH-like_DNA-bd_sf"/>
</dbReference>
<dbReference type="Gene3D" id="1.10.10.10">
    <property type="entry name" value="Winged helix-like DNA-binding domain superfamily/Winged helix DNA-binding domain"/>
    <property type="match status" value="1"/>
</dbReference>
<dbReference type="AlphaFoldDB" id="A0A2S8SWX8"/>
<name>A0A2S8SWX8_9BACT</name>
<evidence type="ECO:0000313" key="1">
    <source>
        <dbReference type="EMBL" id="PQV65301.1"/>
    </source>
</evidence>
<dbReference type="Pfam" id="PF02082">
    <property type="entry name" value="Rrf2"/>
    <property type="match status" value="1"/>
</dbReference>
<organism evidence="1 2">
    <name type="scientific">Abditibacterium utsteinense</name>
    <dbReference type="NCBI Taxonomy" id="1960156"/>
    <lineage>
        <taxon>Bacteria</taxon>
        <taxon>Pseudomonadati</taxon>
        <taxon>Abditibacteriota</taxon>
        <taxon>Abditibacteriia</taxon>
        <taxon>Abditibacteriales</taxon>
        <taxon>Abditibacteriaceae</taxon>
        <taxon>Abditibacterium</taxon>
    </lineage>
</organism>
<dbReference type="PANTHER" id="PTHR33221">
    <property type="entry name" value="WINGED HELIX-TURN-HELIX TRANSCRIPTIONAL REGULATOR, RRF2 FAMILY"/>
    <property type="match status" value="1"/>
</dbReference>
<dbReference type="SUPFAM" id="SSF46785">
    <property type="entry name" value="Winged helix' DNA-binding domain"/>
    <property type="match status" value="1"/>
</dbReference>
<evidence type="ECO:0000313" key="2">
    <source>
        <dbReference type="Proteomes" id="UP000237684"/>
    </source>
</evidence>
<sequence>MATNCRFAFATHILSVLALHEKGSCSSEVLAATVNTHPVVIRRLLLDLKEAGLIETQRGPGGGAKLSRCPQKITLGQIHRAVAGEIEAFGEHPNPPAQTCCVGREIKGILERVSSRARLAVEREFDAVSLADVLREIQHPLAK</sequence>
<dbReference type="RefSeq" id="WP_105482051.1">
    <property type="nucleotide sequence ID" value="NZ_NIGF01000001.1"/>
</dbReference>
<dbReference type="InterPro" id="IPR036390">
    <property type="entry name" value="WH_DNA-bd_sf"/>
</dbReference>
<dbReference type="EMBL" id="NIGF01000001">
    <property type="protein sequence ID" value="PQV65301.1"/>
    <property type="molecule type" value="Genomic_DNA"/>
</dbReference>
<gene>
    <name evidence="1" type="ORF">B1R32_10139</name>
</gene>
<dbReference type="GO" id="GO:0005829">
    <property type="term" value="C:cytosol"/>
    <property type="evidence" value="ECO:0007669"/>
    <property type="project" value="TreeGrafter"/>
</dbReference>
<protein>
    <submittedName>
        <fullName evidence="1">Transcriptional regulator, BadM/Rrf2 family</fullName>
    </submittedName>
</protein>
<dbReference type="GO" id="GO:0003700">
    <property type="term" value="F:DNA-binding transcription factor activity"/>
    <property type="evidence" value="ECO:0007669"/>
    <property type="project" value="TreeGrafter"/>
</dbReference>
<dbReference type="FunCoup" id="A0A2S8SWX8">
    <property type="interactions" value="4"/>
</dbReference>
<dbReference type="Proteomes" id="UP000237684">
    <property type="component" value="Unassembled WGS sequence"/>
</dbReference>
<proteinExistence type="predicted"/>
<dbReference type="PROSITE" id="PS51197">
    <property type="entry name" value="HTH_RRF2_2"/>
    <property type="match status" value="1"/>
</dbReference>
<dbReference type="InterPro" id="IPR000944">
    <property type="entry name" value="Tscrpt_reg_Rrf2"/>
</dbReference>
<accession>A0A2S8SWX8</accession>
<dbReference type="InParanoid" id="A0A2S8SWX8"/>
<dbReference type="PANTHER" id="PTHR33221:SF15">
    <property type="entry name" value="HTH-TYPE TRANSCRIPTIONAL REGULATOR YWGB-RELATED"/>
    <property type="match status" value="1"/>
</dbReference>
<keyword evidence="2" id="KW-1185">Reference proteome</keyword>
<reference evidence="1 2" key="1">
    <citation type="journal article" date="2018" name="Syst. Appl. Microbiol.">
        <title>Abditibacterium utsteinense sp. nov., the first cultivated member of candidate phylum FBP, isolated from ice-free Antarctic soil samples.</title>
        <authorList>
            <person name="Tahon G."/>
            <person name="Tytgat B."/>
            <person name="Lebbe L."/>
            <person name="Carlier A."/>
            <person name="Willems A."/>
        </authorList>
    </citation>
    <scope>NUCLEOTIDE SEQUENCE [LARGE SCALE GENOMIC DNA]</scope>
    <source>
        <strain evidence="1 2">LMG 29911</strain>
    </source>
</reference>
<dbReference type="OrthoDB" id="9808360at2"/>
<comment type="caution">
    <text evidence="1">The sequence shown here is derived from an EMBL/GenBank/DDBJ whole genome shotgun (WGS) entry which is preliminary data.</text>
</comment>